<comment type="cofactor">
    <cofactor evidence="9 11">
        <name>Mg(2+)</name>
        <dbReference type="ChEBI" id="CHEBI:18420"/>
    </cofactor>
    <text evidence="9 11">Binds 2 magnesium ions per subunit.</text>
</comment>
<dbReference type="EC" id="2.7.1.134" evidence="9"/>
<dbReference type="EMBL" id="BFEA01000257">
    <property type="protein sequence ID" value="GBG76982.1"/>
    <property type="molecule type" value="Genomic_DNA"/>
</dbReference>
<dbReference type="Pfam" id="PF05770">
    <property type="entry name" value="Ins134_P3_kin"/>
    <property type="match status" value="1"/>
</dbReference>
<evidence type="ECO:0000256" key="4">
    <source>
        <dbReference type="ARBA" id="ARBA00022723"/>
    </source>
</evidence>
<feature type="binding site" evidence="10">
    <location>
        <position position="66"/>
    </location>
    <ligand>
        <name>ATP</name>
        <dbReference type="ChEBI" id="CHEBI:30616"/>
    </ligand>
</feature>
<dbReference type="InterPro" id="IPR008656">
    <property type="entry name" value="Inositol_tetrakis-P_1-kinase"/>
</dbReference>
<feature type="binding site" evidence="10">
    <location>
        <position position="116"/>
    </location>
    <ligand>
        <name>ATP</name>
        <dbReference type="ChEBI" id="CHEBI:30616"/>
    </ligand>
</feature>
<feature type="binding site" evidence="11">
    <location>
        <position position="260"/>
    </location>
    <ligand>
        <name>Mg(2+)</name>
        <dbReference type="ChEBI" id="CHEBI:18420"/>
        <label>2</label>
    </ligand>
</feature>
<evidence type="ECO:0000313" key="15">
    <source>
        <dbReference type="Proteomes" id="UP000265515"/>
    </source>
</evidence>
<dbReference type="PANTHER" id="PTHR14217:SF39">
    <property type="entry name" value="INOSITOL-TETRAKISPHOSPHATE 1-KINASE 3"/>
    <property type="match status" value="1"/>
</dbReference>
<evidence type="ECO:0000259" key="13">
    <source>
        <dbReference type="PROSITE" id="PS50975"/>
    </source>
</evidence>
<evidence type="ECO:0000256" key="3">
    <source>
        <dbReference type="ARBA" id="ARBA00022679"/>
    </source>
</evidence>
<dbReference type="Pfam" id="PF17927">
    <property type="entry name" value="Ins134_P3_kin_N"/>
    <property type="match status" value="1"/>
</dbReference>
<dbReference type="GO" id="GO:0000287">
    <property type="term" value="F:magnesium ion binding"/>
    <property type="evidence" value="ECO:0007669"/>
    <property type="project" value="InterPro"/>
</dbReference>
<feature type="binding site" evidence="10">
    <location>
        <position position="174"/>
    </location>
    <ligand>
        <name>ATP</name>
        <dbReference type="ChEBI" id="CHEBI:30616"/>
    </ligand>
</feature>
<feature type="binding site" evidence="11">
    <location>
        <position position="258"/>
    </location>
    <ligand>
        <name>Mg(2+)</name>
        <dbReference type="ChEBI" id="CHEBI:18420"/>
        <label>1</label>
    </ligand>
</feature>
<dbReference type="PANTHER" id="PTHR14217">
    <property type="entry name" value="INOSITOL-TETRAKISPHOSPHATE 1-KINASE"/>
    <property type="match status" value="1"/>
</dbReference>
<dbReference type="OMA" id="QHLYNRQ"/>
<dbReference type="InterPro" id="IPR041429">
    <property type="entry name" value="ITPK1_N"/>
</dbReference>
<dbReference type="GO" id="GO:0032957">
    <property type="term" value="P:inositol trisphosphate metabolic process"/>
    <property type="evidence" value="ECO:0007669"/>
    <property type="project" value="InterPro"/>
</dbReference>
<evidence type="ECO:0000256" key="7">
    <source>
        <dbReference type="ARBA" id="ARBA00022840"/>
    </source>
</evidence>
<dbReference type="Gramene" id="GBG76982">
    <property type="protein sequence ID" value="GBG76982"/>
    <property type="gene ID" value="CBR_g23313"/>
</dbReference>
<evidence type="ECO:0000256" key="6">
    <source>
        <dbReference type="ARBA" id="ARBA00022777"/>
    </source>
</evidence>
<evidence type="ECO:0000256" key="1">
    <source>
        <dbReference type="ARBA" id="ARBA00009601"/>
    </source>
</evidence>
<keyword evidence="5 9" id="KW-0547">Nucleotide-binding</keyword>
<keyword evidence="15" id="KW-1185">Reference proteome</keyword>
<dbReference type="OrthoDB" id="25308at2759"/>
<comment type="subunit">
    <text evidence="2 9">Monomer.</text>
</comment>
<evidence type="ECO:0000256" key="12">
    <source>
        <dbReference type="SAM" id="MobiDB-lite"/>
    </source>
</evidence>
<dbReference type="GO" id="GO:0052725">
    <property type="term" value="F:inositol-1,3,4-trisphosphate 6-kinase activity"/>
    <property type="evidence" value="ECO:0007669"/>
    <property type="project" value="InterPro"/>
</dbReference>
<dbReference type="GO" id="GO:0047325">
    <property type="term" value="F:inositol-3,4,5,6-tetrakisphosphate 1-kinase activity"/>
    <property type="evidence" value="ECO:0007669"/>
    <property type="project" value="UniProtKB-EC"/>
</dbReference>
<dbReference type="InterPro" id="IPR040464">
    <property type="entry name" value="InsP(3)kin_ATP-grasp"/>
</dbReference>
<evidence type="ECO:0000256" key="8">
    <source>
        <dbReference type="ARBA" id="ARBA00022842"/>
    </source>
</evidence>
<keyword evidence="8 9" id="KW-0460">Magnesium</keyword>
<dbReference type="PROSITE" id="PS50975">
    <property type="entry name" value="ATP_GRASP"/>
    <property type="match status" value="1"/>
</dbReference>
<reference evidence="14 15" key="1">
    <citation type="journal article" date="2018" name="Cell">
        <title>The Chara Genome: Secondary Complexity and Implications for Plant Terrestrialization.</title>
        <authorList>
            <person name="Nishiyama T."/>
            <person name="Sakayama H."/>
            <person name="Vries J.D."/>
            <person name="Buschmann H."/>
            <person name="Saint-Marcoux D."/>
            <person name="Ullrich K.K."/>
            <person name="Haas F.B."/>
            <person name="Vanderstraeten L."/>
            <person name="Becker D."/>
            <person name="Lang D."/>
            <person name="Vosolsobe S."/>
            <person name="Rombauts S."/>
            <person name="Wilhelmsson P.K.I."/>
            <person name="Janitza P."/>
            <person name="Kern R."/>
            <person name="Heyl A."/>
            <person name="Rumpler F."/>
            <person name="Villalobos L.I.A.C."/>
            <person name="Clay J.M."/>
            <person name="Skokan R."/>
            <person name="Toyoda A."/>
            <person name="Suzuki Y."/>
            <person name="Kagoshima H."/>
            <person name="Schijlen E."/>
            <person name="Tajeshwar N."/>
            <person name="Catarino B."/>
            <person name="Hetherington A.J."/>
            <person name="Saltykova A."/>
            <person name="Bonnot C."/>
            <person name="Breuninger H."/>
            <person name="Symeonidi A."/>
            <person name="Radhakrishnan G.V."/>
            <person name="Van Nieuwerburgh F."/>
            <person name="Deforce D."/>
            <person name="Chang C."/>
            <person name="Karol K.G."/>
            <person name="Hedrich R."/>
            <person name="Ulvskov P."/>
            <person name="Glockner G."/>
            <person name="Delwiche C.F."/>
            <person name="Petrasek J."/>
            <person name="Van de Peer Y."/>
            <person name="Friml J."/>
            <person name="Beilby M."/>
            <person name="Dolan L."/>
            <person name="Kohara Y."/>
            <person name="Sugano S."/>
            <person name="Fujiyama A."/>
            <person name="Delaux P.-M."/>
            <person name="Quint M."/>
            <person name="TheiBen G."/>
            <person name="Hagemann M."/>
            <person name="Harholt J."/>
            <person name="Dunand C."/>
            <person name="Zachgo S."/>
            <person name="Langdale J."/>
            <person name="Maumus F."/>
            <person name="Straeten D.V.D."/>
            <person name="Gould S.B."/>
            <person name="Rensing S.A."/>
        </authorList>
    </citation>
    <scope>NUCLEOTIDE SEQUENCE [LARGE SCALE GENOMIC DNA]</scope>
    <source>
        <strain evidence="14 15">S276</strain>
    </source>
</reference>
<feature type="binding site" evidence="11">
    <location>
        <position position="243"/>
    </location>
    <ligand>
        <name>Mg(2+)</name>
        <dbReference type="ChEBI" id="CHEBI:18420"/>
        <label>1</label>
    </ligand>
</feature>
<dbReference type="Gene3D" id="3.30.470.20">
    <property type="entry name" value="ATP-grasp fold, B domain"/>
    <property type="match status" value="1"/>
</dbReference>
<evidence type="ECO:0000256" key="2">
    <source>
        <dbReference type="ARBA" id="ARBA00011245"/>
    </source>
</evidence>
<dbReference type="InterPro" id="IPR011761">
    <property type="entry name" value="ATP-grasp"/>
</dbReference>
<dbReference type="AlphaFoldDB" id="A0A388L412"/>
<evidence type="ECO:0000256" key="9">
    <source>
        <dbReference type="PIRNR" id="PIRNR038186"/>
    </source>
</evidence>
<dbReference type="SUPFAM" id="SSF56059">
    <property type="entry name" value="Glutathione synthetase ATP-binding domain-like"/>
    <property type="match status" value="1"/>
</dbReference>
<gene>
    <name evidence="14" type="ORF">CBR_g23313</name>
</gene>
<keyword evidence="3 9" id="KW-0808">Transferase</keyword>
<evidence type="ECO:0000256" key="5">
    <source>
        <dbReference type="ARBA" id="ARBA00022741"/>
    </source>
</evidence>
<comment type="caution">
    <text evidence="14">The sequence shown here is derived from an EMBL/GenBank/DDBJ whole genome shotgun (WGS) entry which is preliminary data.</text>
</comment>
<comment type="function">
    <text evidence="9">Kinase that can phosphorylate various inositol polyphosphate such as Ins(3,4,5,6)P4 or Ins(1,3,4)P3.</text>
</comment>
<feature type="binding site" evidence="10">
    <location>
        <position position="260"/>
    </location>
    <ligand>
        <name>1D-myo-inositol 1,3,4-trisphosphate</name>
        <dbReference type="ChEBI" id="CHEBI:58414"/>
    </ligand>
</feature>
<evidence type="ECO:0000313" key="14">
    <source>
        <dbReference type="EMBL" id="GBG76982.1"/>
    </source>
</evidence>
<protein>
    <recommendedName>
        <fullName evidence="9">Inositol-tetrakisphosphate 1-kinase</fullName>
        <ecNumber evidence="9">2.7.1.134</ecNumber>
    </recommendedName>
</protein>
<name>A0A388L412_CHABU</name>
<dbReference type="GO" id="GO:0005524">
    <property type="term" value="F:ATP binding"/>
    <property type="evidence" value="ECO:0007669"/>
    <property type="project" value="UniProtKB-UniRule"/>
</dbReference>
<keyword evidence="4 9" id="KW-0479">Metal-binding</keyword>
<feature type="binding site" evidence="10">
    <location>
        <begin position="148"/>
        <end position="159"/>
    </location>
    <ligand>
        <name>ATP</name>
        <dbReference type="ChEBI" id="CHEBI:30616"/>
    </ligand>
</feature>
<evidence type="ECO:0000256" key="11">
    <source>
        <dbReference type="PIRSR" id="PIRSR038186-2"/>
    </source>
</evidence>
<proteinExistence type="inferred from homology"/>
<feature type="region of interest" description="Disordered" evidence="12">
    <location>
        <begin position="293"/>
        <end position="339"/>
    </location>
</feature>
<comment type="similarity">
    <text evidence="1 9">Belongs to the ITPK1 family.</text>
</comment>
<dbReference type="GO" id="GO:0052726">
    <property type="term" value="F:inositol-1,3,4-trisphosphate 5-kinase activity"/>
    <property type="evidence" value="ECO:0007669"/>
    <property type="project" value="InterPro"/>
</dbReference>
<feature type="domain" description="ATP-grasp" evidence="13">
    <location>
        <begin position="77"/>
        <end position="291"/>
    </location>
</feature>
<organism evidence="14 15">
    <name type="scientific">Chara braunii</name>
    <name type="common">Braun's stonewort</name>
    <dbReference type="NCBI Taxonomy" id="69332"/>
    <lineage>
        <taxon>Eukaryota</taxon>
        <taxon>Viridiplantae</taxon>
        <taxon>Streptophyta</taxon>
        <taxon>Charophyceae</taxon>
        <taxon>Charales</taxon>
        <taxon>Characeae</taxon>
        <taxon>Chara</taxon>
    </lineage>
</organism>
<feature type="binding site" evidence="10">
    <location>
        <position position="264"/>
    </location>
    <ligand>
        <name>1D-myo-inositol 1,3,4-trisphosphate</name>
        <dbReference type="ChEBI" id="CHEBI:58414"/>
    </ligand>
</feature>
<dbReference type="Proteomes" id="UP000265515">
    <property type="component" value="Unassembled WGS sequence"/>
</dbReference>
<feature type="binding site" evidence="11">
    <location>
        <position position="258"/>
    </location>
    <ligand>
        <name>Mg(2+)</name>
        <dbReference type="ChEBI" id="CHEBI:18420"/>
        <label>2</label>
    </ligand>
</feature>
<sequence length="339" mass="36768">MMCRKHGINLVEIDRSRPLLEQGPFDVILHKLPGKEWPRELEVYRQAHPDVVVLDPPEAIQQLHNRQSMLHNVAELELLNCGGKVGIPRQLVVTGDPRSIPEAVARAGLKLPLVAKPLVADGTAKSHAMSLAYDEICLSELDPPLVLQEFVNHGGVLFKAYVVGETVTVVRRLSLPDVREGEPVGNGVQAFDRVSSAASAASAESVEFGEASGSAARLPPSDMLSSLAAELRQRLGLQLFNLDIIREGGCGDRYYVIDINYFPGYGKMPCYEYVFTDFLVGLAEAKGKTLHPLEASNPPLSTTTAMENHADGEQLPNSSVVFVEEKTPSSRPSNAAAAE</sequence>
<dbReference type="STRING" id="69332.A0A388L412"/>
<dbReference type="PIRSF" id="PIRSF038186">
    <property type="entry name" value="ITPK"/>
    <property type="match status" value="1"/>
</dbReference>
<accession>A0A388L412</accession>
<comment type="catalytic activity">
    <reaction evidence="9">
        <text>1D-myo-inositol 3,4,5,6-tetrakisphosphate + ATP = 1D-myo-inositol 1,3,4,5,6-pentakisphosphate + ADP + H(+)</text>
        <dbReference type="Rhea" id="RHEA:12452"/>
        <dbReference type="ChEBI" id="CHEBI:15378"/>
        <dbReference type="ChEBI" id="CHEBI:30616"/>
        <dbReference type="ChEBI" id="CHEBI:57539"/>
        <dbReference type="ChEBI" id="CHEBI:57733"/>
        <dbReference type="ChEBI" id="CHEBI:456216"/>
        <dbReference type="EC" id="2.7.1.134"/>
    </reaction>
</comment>
<feature type="binding site" evidence="10">
    <location>
        <position position="31"/>
    </location>
    <ligand>
        <name>1D-myo-inositol 1,3,4-trisphosphate</name>
        <dbReference type="ChEBI" id="CHEBI:58414"/>
    </ligand>
</feature>
<evidence type="ECO:0000256" key="10">
    <source>
        <dbReference type="PIRSR" id="PIRSR038186-1"/>
    </source>
</evidence>
<keyword evidence="6 9" id="KW-0418">Kinase</keyword>
<keyword evidence="7 9" id="KW-0067">ATP-binding</keyword>
<feature type="binding site" evidence="10">
    <location>
        <position position="127"/>
    </location>
    <ligand>
        <name>1D-myo-inositol 1,3,4-trisphosphate</name>
        <dbReference type="ChEBI" id="CHEBI:58414"/>
    </ligand>
</feature>
<dbReference type="GO" id="GO:0005737">
    <property type="term" value="C:cytoplasm"/>
    <property type="evidence" value="ECO:0007669"/>
    <property type="project" value="TreeGrafter"/>
</dbReference>
<feature type="binding site" evidence="10">
    <location>
        <position position="159"/>
    </location>
    <ligand>
        <name>1D-myo-inositol 1,3,4-trisphosphate</name>
        <dbReference type="ChEBI" id="CHEBI:58414"/>
    </ligand>
</feature>